<reference evidence="11" key="1">
    <citation type="submission" date="2021-07" db="EMBL/GenBank/DDBJ databases">
        <title>Draft genome of Mortierella alpina, strain LL118, isolated from an aspen leaf litter sample.</title>
        <authorList>
            <person name="Yang S."/>
            <person name="Vinatzer B.A."/>
        </authorList>
    </citation>
    <scope>NUCLEOTIDE SEQUENCE</scope>
    <source>
        <strain evidence="11">LL118</strain>
    </source>
</reference>
<organism evidence="11 12">
    <name type="scientific">Mortierella alpina</name>
    <name type="common">Oleaginous fungus</name>
    <name type="synonym">Mortierella renispora</name>
    <dbReference type="NCBI Taxonomy" id="64518"/>
    <lineage>
        <taxon>Eukaryota</taxon>
        <taxon>Fungi</taxon>
        <taxon>Fungi incertae sedis</taxon>
        <taxon>Mucoromycota</taxon>
        <taxon>Mortierellomycotina</taxon>
        <taxon>Mortierellomycetes</taxon>
        <taxon>Mortierellales</taxon>
        <taxon>Mortierellaceae</taxon>
        <taxon>Mortierella</taxon>
    </lineage>
</organism>
<comment type="subcellular location">
    <subcellularLocation>
        <location evidence="1">Nucleus</location>
    </subcellularLocation>
</comment>
<feature type="non-terminal residue" evidence="11">
    <location>
        <position position="1"/>
    </location>
</feature>
<dbReference type="InterPro" id="IPR036390">
    <property type="entry name" value="WH_DNA-bd_sf"/>
</dbReference>
<dbReference type="EMBL" id="JAIFTL010000184">
    <property type="protein sequence ID" value="KAG9321760.1"/>
    <property type="molecule type" value="Genomic_DNA"/>
</dbReference>
<feature type="region of interest" description="Disordered" evidence="6">
    <location>
        <begin position="1857"/>
        <end position="1899"/>
    </location>
</feature>
<sequence>PRPPAAKKPIVKKARKGKKKTKPSENKRQLRSAVVDDHQLRSRFQTKVLTIGSVTGRILRAYYATAIYITHLLDNTLPITHLLDNTLPNSPTRMALLNQIIGDAGFMYNLGRMLYHGGASGKGGYAAKATFTRPAADSPKEAYSLFSEMTKLPALKQDVPDIPITAMPDMAMVSVQAALRSHYRNCVFEGHPNPDPDGVSDIGHFFSMNISGQYCDFPKTKLATGFVVLSETALIDTFYARDDTKKIVQDILCELGQEDRTMNKKKRMEIETFRFKNAAVEDYSNVRVYAKHLQSSSIIHQACVGDWTRHRNDTISPSEELDYFDVVLGKGAHLALCRFSGDEADAGRPIGSLDQIYEQPAFGTIKDMATLFCNFEDEDEECAPMDMDQQNTTVPRLGYLPKLASPTILVVTSDSGFLSFLTFHHPGDTRSSEIQGRFYLLKEIEIAEPGFDYSHVGARIAIDPTYRIMAVAALQNQIKLVILRSTTRANFDPVERISQVELKGTIIGMEFLTPDADDEDDNAILAVLFYQYLTASDVSSTFLFSNGTSRYHIATFHIGLKNRMESPLSVQVGTSQLAVNPAKSALILKALPNFPRSMIYIDEEKVILVTVERIRGPGTTTTIKHTHRSSLGLLKRETMEYSGGSSPGLSASKTFPLISACATPPRSPHPTSDQTVYLGSDTSELYRININHLTYSMQFELVSGERPVGNVMLVLGRRQVLVEPTSGAEQGATLSTDYVLYSSDQGDGGILAIKEEEDGGIELFAITELQNSSPVLDFCVQEPTLPGRDSLYVCSGMKQEGSLKRVRSGIPAESSGSGGYQFFAGATGLWNVKENREDAFDSFLVVSFVQSTTLMRTGDGGSLEDISMNCGLDLTQATVSAGRLKDGMIFQAHRTGVIATDPRQGARFTWSCTDGVITSAYWAKENTLVLGQISSGTSSLVVLELISSGDMDGLQVQEHQFKVVSSKPLNAEPTAIHCWQRKSNSMETDLASEQQLDVYCCVGTLEPAVIVYQLTQDGLWDIYNESLAQAGRESVAIPHAICILKGQEEQYKILVGLRDGSVIAYDWNHSAQNRSLSTRERGMCSPRLYKIGVLPVKFVFSHGAALSEALILSDSLWQAAFDHGLQIQPILFDSEVSQACSFESGEEYQVTRPSYIFIVDHHDMQLVTLDEMRKYNYQTMALGHTPRRILDVTSKRLLLIACVGDGFPFAPSTLLLIDPQRASSEPGLETQHIVAEFSLKQGEAVYCLVEWRIPRPNKSDAVYICVGTGLFSPTGSEVSAATPKTGRLVVLSVKQSKKADRKVRKFEMDLRWAMSMPAPVFAISPYMNMRLLISNGPVLKLLALDLERKTLVERASHRERWPIVQISSQGSMICTGSRRESLCFYEYQAGTDGERSIDKLKFLKSARAARIVSDCIALSPEFAVSVDMSGGIFGLGYSRDDPNCQHSLVDRFSFHMGEVVNRIRLAKVWPADERSLTGISLSQQQLDQPHGIRTARTWTSSQLQGQGSSSNSHASEPTAPLSGALTSWILLPWTTYDHALSSTHTPAPSQPTQSQSSGRTSSQALIACTLTGSILGFWRLKPEVYQILNALQSTLQDSYECRPVAGNVHGHYRSLLAPALHTIDGDLLGQFLQLEHVVQVQLLRRGLGLDRMVEEWAQQSGMSDEERSWMGSPITALATACDFRSFLSSVAAFYETKRKTPRDTSSGRLDTSSATHPPDEGGTTIYHDDTAAASQASDEDMSAGLFHDAGKSAQTPTQTLARTLPPEANVSFKRYEQDEIKRNSAEALTALCGHGTDRGAADDRGNEEVIYRYSREFLIHFRSHGISPSTIGGISAVLQQAAATKSLPQAQVPKACDESRAPEETWHPDDSFVRESHSKSNLLSRSVQARRSTGSATGSLSHLTDLFPAAPSIASTLLCNMARVSSAPSNRPEVIQSLIDGVDRYNPDNVSILEEYLATQCSSRECDTMANLAILKLYQFNPHLTNDQVVNNILVKALTTLPEPDFNLCLYLLNEHMVAEEPVIRLVALQDMIEQARFPDFWKMYEGDDIYKELTAEVLGFEDAIRANIASLVAMTFQVIESPNLGANLNLKGQALSEFVKAEGWTEASGVVTIPVNKDNEAKTTVLTENIKFEQLTKIIGHSNE</sequence>
<name>A0A9P8D0Q4_MORAP</name>
<keyword evidence="5" id="KW-0539">Nucleus</keyword>
<feature type="compositionally biased region" description="Polar residues" evidence="6">
    <location>
        <begin position="1879"/>
        <end position="1899"/>
    </location>
</feature>
<dbReference type="InterPro" id="IPR015943">
    <property type="entry name" value="WD40/YVTN_repeat-like_dom_sf"/>
</dbReference>
<keyword evidence="2" id="KW-0963">Cytoplasm</keyword>
<dbReference type="InterPro" id="IPR009374">
    <property type="entry name" value="eIF3k"/>
</dbReference>
<dbReference type="Gene3D" id="1.10.10.10">
    <property type="entry name" value="Winged helix-like DNA-binding domain superfamily/Winged helix DNA-binding domain"/>
    <property type="match status" value="1"/>
</dbReference>
<dbReference type="InterPro" id="IPR016020">
    <property type="entry name" value="Transl_init_fac_sub12_N_euk"/>
</dbReference>
<evidence type="ECO:0000259" key="10">
    <source>
        <dbReference type="Pfam" id="PF23726"/>
    </source>
</evidence>
<dbReference type="GO" id="GO:0006446">
    <property type="term" value="P:regulation of translational initiation"/>
    <property type="evidence" value="ECO:0007669"/>
    <property type="project" value="InterPro"/>
</dbReference>
<evidence type="ECO:0000256" key="4">
    <source>
        <dbReference type="ARBA" id="ARBA00022917"/>
    </source>
</evidence>
<feature type="compositionally biased region" description="Basic and acidic residues" evidence="6">
    <location>
        <begin position="1857"/>
        <end position="1878"/>
    </location>
</feature>
<dbReference type="HAMAP" id="MF_03010">
    <property type="entry name" value="eIF3k"/>
    <property type="match status" value="1"/>
</dbReference>
<dbReference type="InterPro" id="IPR050358">
    <property type="entry name" value="RSE1/DDB1/CFT1"/>
</dbReference>
<accession>A0A9P8D0Q4</accession>
<evidence type="ECO:0000256" key="5">
    <source>
        <dbReference type="ARBA" id="ARBA00023242"/>
    </source>
</evidence>
<evidence type="ECO:0000259" key="8">
    <source>
        <dbReference type="Pfam" id="PF10075"/>
    </source>
</evidence>
<evidence type="ECO:0000259" key="7">
    <source>
        <dbReference type="Pfam" id="PF03178"/>
    </source>
</evidence>
<evidence type="ECO:0000313" key="11">
    <source>
        <dbReference type="EMBL" id="KAG9321760.1"/>
    </source>
</evidence>
<feature type="domain" description="RSE1/DDB1/CPSF1 second beta-propeller" evidence="10">
    <location>
        <begin position="823"/>
        <end position="1144"/>
    </location>
</feature>
<keyword evidence="3" id="KW-0396">Initiation factor</keyword>
<feature type="region of interest" description="Disordered" evidence="6">
    <location>
        <begin position="1498"/>
        <end position="1518"/>
    </location>
</feature>
<dbReference type="SUPFAM" id="SSF48371">
    <property type="entry name" value="ARM repeat"/>
    <property type="match status" value="1"/>
</dbReference>
<evidence type="ECO:0000256" key="3">
    <source>
        <dbReference type="ARBA" id="ARBA00022540"/>
    </source>
</evidence>
<dbReference type="InterPro" id="IPR058543">
    <property type="entry name" value="Beta-prop_RSE1/DDB1/CPSF1_2nd"/>
</dbReference>
<evidence type="ECO:0000256" key="2">
    <source>
        <dbReference type="ARBA" id="ARBA00022490"/>
    </source>
</evidence>
<dbReference type="Pfam" id="PF10433">
    <property type="entry name" value="Beta-prop_RSE1_1st"/>
    <property type="match status" value="1"/>
</dbReference>
<dbReference type="FunFam" id="1.25.40.250:FF:000001">
    <property type="entry name" value="Eukaryotic translation initiation factor 3 subunit K"/>
    <property type="match status" value="1"/>
</dbReference>
<dbReference type="GO" id="GO:0005852">
    <property type="term" value="C:eukaryotic translation initiation factor 3 complex"/>
    <property type="evidence" value="ECO:0007669"/>
    <property type="project" value="InterPro"/>
</dbReference>
<dbReference type="InterPro" id="IPR033464">
    <property type="entry name" value="CSN8_PSD8_EIF3K"/>
</dbReference>
<evidence type="ECO:0000256" key="6">
    <source>
        <dbReference type="SAM" id="MobiDB-lite"/>
    </source>
</evidence>
<feature type="compositionally biased region" description="Polar residues" evidence="6">
    <location>
        <begin position="1703"/>
        <end position="1715"/>
    </location>
</feature>
<keyword evidence="4" id="KW-0648">Protein biosynthesis</keyword>
<feature type="domain" description="CSN8/PSMD8/EIF3K" evidence="8">
    <location>
        <begin position="1986"/>
        <end position="2124"/>
    </location>
</feature>
<dbReference type="Pfam" id="PF23726">
    <property type="entry name" value="Beta-prop_RSE1_2nd"/>
    <property type="match status" value="1"/>
</dbReference>
<feature type="region of interest" description="Disordered" evidence="6">
    <location>
        <begin position="1541"/>
        <end position="1560"/>
    </location>
</feature>
<proteinExistence type="inferred from homology"/>
<dbReference type="GO" id="GO:0003676">
    <property type="term" value="F:nucleic acid binding"/>
    <property type="evidence" value="ECO:0007669"/>
    <property type="project" value="InterPro"/>
</dbReference>
<dbReference type="Gene3D" id="1.25.40.250">
    <property type="entry name" value="ARM repeat, domain 1"/>
    <property type="match status" value="1"/>
</dbReference>
<evidence type="ECO:0000256" key="1">
    <source>
        <dbReference type="ARBA" id="ARBA00004123"/>
    </source>
</evidence>
<evidence type="ECO:0000313" key="12">
    <source>
        <dbReference type="Proteomes" id="UP000717515"/>
    </source>
</evidence>
<dbReference type="InterPro" id="IPR004871">
    <property type="entry name" value="RSE1/DDB1/CPSF1_C"/>
</dbReference>
<evidence type="ECO:0000259" key="9">
    <source>
        <dbReference type="Pfam" id="PF10433"/>
    </source>
</evidence>
<feature type="domain" description="RSE1/DDB1/CPSF1 C-terminal" evidence="7">
    <location>
        <begin position="1232"/>
        <end position="1632"/>
    </location>
</feature>
<comment type="caution">
    <text evidence="11">The sequence shown here is derived from an EMBL/GenBank/DDBJ whole genome shotgun (WGS) entry which is preliminary data.</text>
</comment>
<gene>
    <name evidence="11" type="ORF">KVV02_005679</name>
</gene>
<dbReference type="SUPFAM" id="SSF46785">
    <property type="entry name" value="Winged helix' DNA-binding domain"/>
    <property type="match status" value="1"/>
</dbReference>
<dbReference type="GO" id="GO:0043022">
    <property type="term" value="F:ribosome binding"/>
    <property type="evidence" value="ECO:0007669"/>
    <property type="project" value="InterPro"/>
</dbReference>
<feature type="region of interest" description="Disordered" evidence="6">
    <location>
        <begin position="1"/>
        <end position="30"/>
    </location>
</feature>
<dbReference type="InterPro" id="IPR016024">
    <property type="entry name" value="ARM-type_fold"/>
</dbReference>
<dbReference type="Pfam" id="PF03178">
    <property type="entry name" value="CPSF_A"/>
    <property type="match status" value="1"/>
</dbReference>
<feature type="compositionally biased region" description="Basic residues" evidence="6">
    <location>
        <begin position="9"/>
        <end position="21"/>
    </location>
</feature>
<feature type="domain" description="RSE1/DDB1/CPSF1 first beta-propeller" evidence="9">
    <location>
        <begin position="325"/>
        <end position="768"/>
    </location>
</feature>
<dbReference type="InterPro" id="IPR036388">
    <property type="entry name" value="WH-like_DNA-bd_sf"/>
</dbReference>
<dbReference type="Proteomes" id="UP000717515">
    <property type="component" value="Unassembled WGS sequence"/>
</dbReference>
<dbReference type="InterPro" id="IPR018846">
    <property type="entry name" value="Beta-prop_RSE1/DDB1/CPSF1_1st"/>
</dbReference>
<dbReference type="PANTHER" id="PTHR10644">
    <property type="entry name" value="DNA REPAIR/RNA PROCESSING CPSF FAMILY"/>
    <property type="match status" value="1"/>
</dbReference>
<feature type="region of interest" description="Disordered" evidence="6">
    <location>
        <begin position="1697"/>
        <end position="1726"/>
    </location>
</feature>
<dbReference type="GO" id="GO:0005634">
    <property type="term" value="C:nucleus"/>
    <property type="evidence" value="ECO:0007669"/>
    <property type="project" value="UniProtKB-SubCell"/>
</dbReference>
<dbReference type="Gene3D" id="2.130.10.10">
    <property type="entry name" value="YVTN repeat-like/Quinoprotein amine dehydrogenase"/>
    <property type="match status" value="2"/>
</dbReference>
<evidence type="ECO:0008006" key="13">
    <source>
        <dbReference type="Google" id="ProtNLM"/>
    </source>
</evidence>
<dbReference type="GO" id="GO:0003743">
    <property type="term" value="F:translation initiation factor activity"/>
    <property type="evidence" value="ECO:0007669"/>
    <property type="project" value="UniProtKB-KW"/>
</dbReference>
<dbReference type="Pfam" id="PF10075">
    <property type="entry name" value="CSN8_PSD8_EIF3K"/>
    <property type="match status" value="1"/>
</dbReference>
<feature type="compositionally biased region" description="Low complexity" evidence="6">
    <location>
        <begin position="1500"/>
        <end position="1512"/>
    </location>
</feature>
<protein>
    <recommendedName>
        <fullName evidence="13">EIF3k</fullName>
    </recommendedName>
</protein>